<name>A0A3N9WFM3_9ACTN</name>
<dbReference type="Proteomes" id="UP000282312">
    <property type="component" value="Unassembled WGS sequence"/>
</dbReference>
<gene>
    <name evidence="1" type="ORF">DLJ59_24085</name>
</gene>
<organism evidence="1 2">
    <name type="scientific">Micromonospora inaquosa</name>
    <dbReference type="NCBI Taxonomy" id="2203716"/>
    <lineage>
        <taxon>Bacteria</taxon>
        <taxon>Bacillati</taxon>
        <taxon>Actinomycetota</taxon>
        <taxon>Actinomycetes</taxon>
        <taxon>Micromonosporales</taxon>
        <taxon>Micromonosporaceae</taxon>
        <taxon>Micromonospora</taxon>
    </lineage>
</organism>
<comment type="caution">
    <text evidence="1">The sequence shown here is derived from an EMBL/GenBank/DDBJ whole genome shotgun (WGS) entry which is preliminary data.</text>
</comment>
<protein>
    <submittedName>
        <fullName evidence="1">Uncharacterized protein</fullName>
    </submittedName>
</protein>
<keyword evidence="2" id="KW-1185">Reference proteome</keyword>
<proteinExistence type="predicted"/>
<evidence type="ECO:0000313" key="2">
    <source>
        <dbReference type="Proteomes" id="UP000282312"/>
    </source>
</evidence>
<reference evidence="1 2" key="1">
    <citation type="submission" date="2018-05" db="EMBL/GenBank/DDBJ databases">
        <title>Micromonospora from Atacama Desert.</title>
        <authorList>
            <person name="Carro L."/>
            <person name="Goodfellow M."/>
            <person name="Klenk H.-P."/>
        </authorList>
    </citation>
    <scope>NUCLEOTIDE SEQUENCE [LARGE SCALE GENOMIC DNA]</scope>
    <source>
        <strain evidence="1 2">LB39</strain>
    </source>
</reference>
<dbReference type="RefSeq" id="WP_124774881.1">
    <property type="nucleotide sequence ID" value="NZ_QGSZ01000265.1"/>
</dbReference>
<evidence type="ECO:0000313" key="1">
    <source>
        <dbReference type="EMBL" id="RQW99620.1"/>
    </source>
</evidence>
<sequence>MPTRPIPDDPTATSDTNHGDLLPLLLEICEDFLAHTGPATHHEVDTLLRTRGITGGPGWLIDMLGLTRLRLQNATHRDEQGAHHDT</sequence>
<dbReference type="EMBL" id="QGSZ01000265">
    <property type="protein sequence ID" value="RQW99620.1"/>
    <property type="molecule type" value="Genomic_DNA"/>
</dbReference>
<accession>A0A3N9WFM3</accession>
<dbReference type="AlphaFoldDB" id="A0A3N9WFM3"/>
<dbReference type="OrthoDB" id="3298799at2"/>